<keyword evidence="2" id="KW-1185">Reference proteome</keyword>
<reference evidence="1 2" key="1">
    <citation type="submission" date="2016-10" db="EMBL/GenBank/DDBJ databases">
        <authorList>
            <person name="Varghese N."/>
            <person name="Submissions S."/>
        </authorList>
    </citation>
    <scope>NUCLEOTIDE SEQUENCE [LARGE SCALE GENOMIC DNA]</scope>
    <source>
        <strain evidence="1 2">Mar_2010_102</strain>
    </source>
</reference>
<evidence type="ECO:0000313" key="1">
    <source>
        <dbReference type="EMBL" id="SDS36935.1"/>
    </source>
</evidence>
<sequence>MISISKAEGSYKVKALHPFKIFGIQIMATEKFYKLSDDHTCWYRLDSGKKASHNKQIKLNKWLKDHQKFIEKK</sequence>
<gene>
    <name evidence="1" type="ORF">SAMN04488552_2952</name>
</gene>
<protein>
    <submittedName>
        <fullName evidence="1">Uncharacterized protein</fullName>
    </submittedName>
</protein>
<dbReference type="AlphaFoldDB" id="A0A1H1RML0"/>
<dbReference type="Proteomes" id="UP000198858">
    <property type="component" value="Chromosome I"/>
</dbReference>
<accession>A0A1H1RML0</accession>
<name>A0A1H1RML0_9FLAO</name>
<dbReference type="EMBL" id="LT629745">
    <property type="protein sequence ID" value="SDS36935.1"/>
    <property type="molecule type" value="Genomic_DNA"/>
</dbReference>
<proteinExistence type="predicted"/>
<organism evidence="1 2">
    <name type="scientific">Christiangramia echinicola</name>
    <dbReference type="NCBI Taxonomy" id="279359"/>
    <lineage>
        <taxon>Bacteria</taxon>
        <taxon>Pseudomonadati</taxon>
        <taxon>Bacteroidota</taxon>
        <taxon>Flavobacteriia</taxon>
        <taxon>Flavobacteriales</taxon>
        <taxon>Flavobacteriaceae</taxon>
        <taxon>Christiangramia</taxon>
    </lineage>
</organism>
<evidence type="ECO:0000313" key="2">
    <source>
        <dbReference type="Proteomes" id="UP000198858"/>
    </source>
</evidence>